<gene>
    <name evidence="3" type="ORF">SAMN05216337_105055</name>
</gene>
<dbReference type="Gene3D" id="3.40.50.300">
    <property type="entry name" value="P-loop containing nucleotide triphosphate hydrolases"/>
    <property type="match status" value="1"/>
</dbReference>
<evidence type="ECO:0000256" key="1">
    <source>
        <dbReference type="SAM" id="MobiDB-lite"/>
    </source>
</evidence>
<dbReference type="RefSeq" id="WP_092089290.1">
    <property type="nucleotide sequence ID" value="NZ_FMZW01000050.1"/>
</dbReference>
<sequence length="341" mass="37199">MNAAPVLCERTGCPVAQTGKCALKHDPVELCPHFGKTPHGTQDGGDVEKTTPQRTAPSAVRIASGEAMEWTDLEAFSRAHRVRTVSVIGEPRSGKTTLIAALYASLCRGPVGDHDFVGSRTLLGFARRHHMALLNSDRKSPKTPRTSRDDPTAFLHLALRPRSGGTVSQLIVSDRSGEAYQAARQDTTLIEELRELRLADRACFVLNAAKLTNPERQAAYGRQFKQMIYALRDNGAFRDDVAIEVLATKIDTTRRPDRAAECAAILDEYEAQIVAEFGAAGIEFGFHRVCALPKTHLETGYLGLGETLARWTAPVHLPDVAQPAVKDASRQIDRLLAKVTA</sequence>
<dbReference type="SUPFAM" id="SSF52540">
    <property type="entry name" value="P-loop containing nucleoside triphosphate hydrolases"/>
    <property type="match status" value="1"/>
</dbReference>
<proteinExistence type="predicted"/>
<reference evidence="3 4" key="1">
    <citation type="submission" date="2016-10" db="EMBL/GenBank/DDBJ databases">
        <authorList>
            <person name="de Groot N.N."/>
        </authorList>
    </citation>
    <scope>NUCLEOTIDE SEQUENCE [LARGE SCALE GENOMIC DNA]</scope>
    <source>
        <strain evidence="3 4">R5</strain>
    </source>
</reference>
<dbReference type="InterPro" id="IPR027417">
    <property type="entry name" value="P-loop_NTPase"/>
</dbReference>
<feature type="domain" description="Double-GTPase 2" evidence="2">
    <location>
        <begin position="84"/>
        <end position="294"/>
    </location>
</feature>
<name>A0A1G7JYU0_9BRAD</name>
<dbReference type="EMBL" id="FMZW01000050">
    <property type="protein sequence ID" value="SDF29931.1"/>
    <property type="molecule type" value="Genomic_DNA"/>
</dbReference>
<dbReference type="Pfam" id="PF19993">
    <property type="entry name" value="DO-GTPase2"/>
    <property type="match status" value="1"/>
</dbReference>
<protein>
    <recommendedName>
        <fullName evidence="2">Double-GTPase 2 domain-containing protein</fullName>
    </recommendedName>
</protein>
<organism evidence="3 4">
    <name type="scientific">Bradyrhizobium brasilense</name>
    <dbReference type="NCBI Taxonomy" id="1419277"/>
    <lineage>
        <taxon>Bacteria</taxon>
        <taxon>Pseudomonadati</taxon>
        <taxon>Pseudomonadota</taxon>
        <taxon>Alphaproteobacteria</taxon>
        <taxon>Hyphomicrobiales</taxon>
        <taxon>Nitrobacteraceae</taxon>
        <taxon>Bradyrhizobium</taxon>
    </lineage>
</organism>
<evidence type="ECO:0000259" key="2">
    <source>
        <dbReference type="Pfam" id="PF19993"/>
    </source>
</evidence>
<accession>A0A1G7JYU0</accession>
<dbReference type="InterPro" id="IPR045528">
    <property type="entry name" value="DO-GTPase2"/>
</dbReference>
<feature type="region of interest" description="Disordered" evidence="1">
    <location>
        <begin position="34"/>
        <end position="55"/>
    </location>
</feature>
<evidence type="ECO:0000313" key="3">
    <source>
        <dbReference type="EMBL" id="SDF29931.1"/>
    </source>
</evidence>
<evidence type="ECO:0000313" key="4">
    <source>
        <dbReference type="Proteomes" id="UP000199245"/>
    </source>
</evidence>
<dbReference type="Proteomes" id="UP000199245">
    <property type="component" value="Unassembled WGS sequence"/>
</dbReference>
<dbReference type="AlphaFoldDB" id="A0A1G7JYU0"/>